<keyword evidence="3" id="KW-1185">Reference proteome</keyword>
<organism evidence="2 3">
    <name type="scientific">Roseibium aquae</name>
    <dbReference type="NCBI Taxonomy" id="1323746"/>
    <lineage>
        <taxon>Bacteria</taxon>
        <taxon>Pseudomonadati</taxon>
        <taxon>Pseudomonadota</taxon>
        <taxon>Alphaproteobacteria</taxon>
        <taxon>Hyphomicrobiales</taxon>
        <taxon>Stappiaceae</taxon>
        <taxon>Roseibium</taxon>
    </lineage>
</organism>
<dbReference type="Pfam" id="PF16156">
    <property type="entry name" value="DUF4864"/>
    <property type="match status" value="1"/>
</dbReference>
<reference evidence="2" key="2">
    <citation type="submission" date="2020-09" db="EMBL/GenBank/DDBJ databases">
        <authorList>
            <person name="Sun Q."/>
            <person name="Zhou Y."/>
        </authorList>
    </citation>
    <scope>NUCLEOTIDE SEQUENCE</scope>
    <source>
        <strain evidence="2">CGMCC 1.12426</strain>
    </source>
</reference>
<dbReference type="Proteomes" id="UP000605148">
    <property type="component" value="Unassembled WGS sequence"/>
</dbReference>
<protein>
    <submittedName>
        <fullName evidence="2">DUF4864 domain-containing protein</fullName>
    </submittedName>
</protein>
<evidence type="ECO:0000313" key="3">
    <source>
        <dbReference type="Proteomes" id="UP000605148"/>
    </source>
</evidence>
<accession>A0A916WZQ6</accession>
<dbReference type="EMBL" id="BMFA01000004">
    <property type="protein sequence ID" value="GGB45312.1"/>
    <property type="molecule type" value="Genomic_DNA"/>
</dbReference>
<sequence length="152" mass="16851">MRIFHVFRAFVLSAVLTFGSFAVIDATVGPRPVMAQEIDSGAFQSIIRDQMNAFQSGDAVRAFSHAAPRLQQQFQTPDVFIQMVKNGYAPVYRPSNVIFGQSKATPHGPVQEVYVTGPKGQTWRAIYSFEKQPDGTWRISGCYLTKDPGFSA</sequence>
<evidence type="ECO:0000256" key="1">
    <source>
        <dbReference type="SAM" id="SignalP"/>
    </source>
</evidence>
<comment type="caution">
    <text evidence="2">The sequence shown here is derived from an EMBL/GenBank/DDBJ whole genome shotgun (WGS) entry which is preliminary data.</text>
</comment>
<name>A0A916WZQ6_9HYPH</name>
<gene>
    <name evidence="2" type="ORF">GCM10011316_16680</name>
</gene>
<dbReference type="AlphaFoldDB" id="A0A916WZQ6"/>
<feature type="signal peptide" evidence="1">
    <location>
        <begin position="1"/>
        <end position="22"/>
    </location>
</feature>
<reference evidence="2" key="1">
    <citation type="journal article" date="2014" name="Int. J. Syst. Evol. Microbiol.">
        <title>Complete genome sequence of Corynebacterium casei LMG S-19264T (=DSM 44701T), isolated from a smear-ripened cheese.</title>
        <authorList>
            <consortium name="US DOE Joint Genome Institute (JGI-PGF)"/>
            <person name="Walter F."/>
            <person name="Albersmeier A."/>
            <person name="Kalinowski J."/>
            <person name="Ruckert C."/>
        </authorList>
    </citation>
    <scope>NUCLEOTIDE SEQUENCE</scope>
    <source>
        <strain evidence="2">CGMCC 1.12426</strain>
    </source>
</reference>
<feature type="chain" id="PRO_5037448679" evidence="1">
    <location>
        <begin position="23"/>
        <end position="152"/>
    </location>
</feature>
<dbReference type="InterPro" id="IPR032347">
    <property type="entry name" value="DUF4864"/>
</dbReference>
<proteinExistence type="predicted"/>
<dbReference type="RefSeq" id="WP_208998376.1">
    <property type="nucleotide sequence ID" value="NZ_BMFA01000004.1"/>
</dbReference>
<evidence type="ECO:0000313" key="2">
    <source>
        <dbReference type="EMBL" id="GGB45312.1"/>
    </source>
</evidence>
<keyword evidence="1" id="KW-0732">Signal</keyword>